<sequence>MNDSRFFQFLNDYPVFPINGFITNTLAFIPIFAMLYIANVAPLHNNCRYIICVWALTYGGLYIVQLIFAKLDYDNPTGYMPLNMVEPPYRFNLYEWHVRITTYSSSFEIALSVERMVATIDPKHYHSSKTAWKTLIFVTILMMFTSYEIDAFVHSADHFVAGCILQAAIEVLVVLVGCIASRVCRVRYESMYGKATLNERYQVKEAYEMSKAMIPALIASYFLKTSTIVLLYAYFSVREEYPYFISYLEAYYYTIYTINGTFSLCILLLKHPQLRKQTNRKLAPLCGIDAVEKISTTSNSAETEIYFTMLSADWKLNIL</sequence>
<reference evidence="1" key="2">
    <citation type="submission" date="2022-06" db="UniProtKB">
        <authorList>
            <consortium name="EnsemblMetazoa"/>
        </authorList>
    </citation>
    <scope>IDENTIFICATION</scope>
    <source>
        <strain evidence="1">PS312</strain>
    </source>
</reference>
<dbReference type="AlphaFoldDB" id="A0A454Y135"/>
<accession>A0A454Y135</accession>
<dbReference type="EnsemblMetazoa" id="PPA29547.1">
    <property type="protein sequence ID" value="PPA29547.1"/>
    <property type="gene ID" value="WBGene00119101"/>
</dbReference>
<reference evidence="2" key="1">
    <citation type="journal article" date="2008" name="Nat. Genet.">
        <title>The Pristionchus pacificus genome provides a unique perspective on nematode lifestyle and parasitism.</title>
        <authorList>
            <person name="Dieterich C."/>
            <person name="Clifton S.W."/>
            <person name="Schuster L.N."/>
            <person name="Chinwalla A."/>
            <person name="Delehaunty K."/>
            <person name="Dinkelacker I."/>
            <person name="Fulton L."/>
            <person name="Fulton R."/>
            <person name="Godfrey J."/>
            <person name="Minx P."/>
            <person name="Mitreva M."/>
            <person name="Roeseler W."/>
            <person name="Tian H."/>
            <person name="Witte H."/>
            <person name="Yang S.P."/>
            <person name="Wilson R.K."/>
            <person name="Sommer R.J."/>
        </authorList>
    </citation>
    <scope>NUCLEOTIDE SEQUENCE [LARGE SCALE GENOMIC DNA]</scope>
    <source>
        <strain evidence="2">PS312</strain>
    </source>
</reference>
<evidence type="ECO:0000313" key="1">
    <source>
        <dbReference type="EnsemblMetazoa" id="PPA29547.1"/>
    </source>
</evidence>
<accession>A0A8R1YK85</accession>
<gene>
    <name evidence="1" type="primary">WBGene00119101</name>
</gene>
<dbReference type="PANTHER" id="PTHR47521:SF18">
    <property type="entry name" value="G PROTEIN-COUPLED RECEPTOR-RELATED"/>
    <property type="match status" value="1"/>
</dbReference>
<keyword evidence="2" id="KW-1185">Reference proteome</keyword>
<protein>
    <submittedName>
        <fullName evidence="1">Uncharacterized protein</fullName>
    </submittedName>
</protein>
<proteinExistence type="predicted"/>
<dbReference type="Proteomes" id="UP000005239">
    <property type="component" value="Unassembled WGS sequence"/>
</dbReference>
<name>A0A454Y135_PRIPA</name>
<organism evidence="1 2">
    <name type="scientific">Pristionchus pacificus</name>
    <name type="common">Parasitic nematode worm</name>
    <dbReference type="NCBI Taxonomy" id="54126"/>
    <lineage>
        <taxon>Eukaryota</taxon>
        <taxon>Metazoa</taxon>
        <taxon>Ecdysozoa</taxon>
        <taxon>Nematoda</taxon>
        <taxon>Chromadorea</taxon>
        <taxon>Rhabditida</taxon>
        <taxon>Rhabditina</taxon>
        <taxon>Diplogasteromorpha</taxon>
        <taxon>Diplogasteroidea</taxon>
        <taxon>Neodiplogasteridae</taxon>
        <taxon>Pristionchus</taxon>
    </lineage>
</organism>
<evidence type="ECO:0000313" key="2">
    <source>
        <dbReference type="Proteomes" id="UP000005239"/>
    </source>
</evidence>
<dbReference type="InterPro" id="IPR052860">
    <property type="entry name" value="NRL-GPCR1"/>
</dbReference>
<dbReference type="PANTHER" id="PTHR47521">
    <property type="entry name" value="SERPENTINE RECEPTOR, CLASS E (EPSILON)-RELATED"/>
    <property type="match status" value="1"/>
</dbReference>